<dbReference type="InterPro" id="IPR003886">
    <property type="entry name" value="NIDO_dom"/>
</dbReference>
<evidence type="ECO:0000313" key="2">
    <source>
        <dbReference type="Ensembl" id="ENSPNAP00000054936.1"/>
    </source>
</evidence>
<reference evidence="2 3" key="1">
    <citation type="submission" date="2020-10" db="EMBL/GenBank/DDBJ databases">
        <title>Pygocentrus nattereri (red-bellied piranha) genome, fPygNat1, primary haplotype.</title>
        <authorList>
            <person name="Myers G."/>
            <person name="Meyer A."/>
            <person name="Karagic N."/>
            <person name="Pippel M."/>
            <person name="Winkler S."/>
            <person name="Tracey A."/>
            <person name="Wood J."/>
            <person name="Formenti G."/>
            <person name="Howe K."/>
            <person name="Fedrigo O."/>
            <person name="Jarvis E.D."/>
        </authorList>
    </citation>
    <scope>NUCLEOTIDE SEQUENCE [LARGE SCALE GENOMIC DNA]</scope>
</reference>
<dbReference type="PROSITE" id="PS51220">
    <property type="entry name" value="NIDO"/>
    <property type="match status" value="1"/>
</dbReference>
<keyword evidence="3" id="KW-1185">Reference proteome</keyword>
<name>A0AAR2JYK5_PYGNA</name>
<sequence>MNGFLSFEPLYPVGYDPSLNKDIIAPLWTKIHIYTRGNISYSQATSGPLVKLAANEISQVLPGSKVSVSWVFVSTWEKVEFEPDAGVTFQVVLVSDSENRSYVLMNYGSIPPSPQVWMAGYKTENNTYNFTIQASNTSSLSSTTNVGIPGRWVFRVDGTASAPSTFFFPMLPGAIQHAVTVDGGSRLIQLDYPFFYFGKPHSQLYVSIQTQYSLISQSHGCNSLHLVQTEHQNGEERGFKGL</sequence>
<dbReference type="GO" id="GO:0007160">
    <property type="term" value="P:cell-matrix adhesion"/>
    <property type="evidence" value="ECO:0007669"/>
    <property type="project" value="InterPro"/>
</dbReference>
<organism evidence="2 3">
    <name type="scientific">Pygocentrus nattereri</name>
    <name type="common">Red-bellied piranha</name>
    <dbReference type="NCBI Taxonomy" id="42514"/>
    <lineage>
        <taxon>Eukaryota</taxon>
        <taxon>Metazoa</taxon>
        <taxon>Chordata</taxon>
        <taxon>Craniata</taxon>
        <taxon>Vertebrata</taxon>
        <taxon>Euteleostomi</taxon>
        <taxon>Actinopterygii</taxon>
        <taxon>Neopterygii</taxon>
        <taxon>Teleostei</taxon>
        <taxon>Ostariophysi</taxon>
        <taxon>Characiformes</taxon>
        <taxon>Characoidei</taxon>
        <taxon>Pygocentrus</taxon>
    </lineage>
</organism>
<reference evidence="2" key="2">
    <citation type="submission" date="2025-08" db="UniProtKB">
        <authorList>
            <consortium name="Ensembl"/>
        </authorList>
    </citation>
    <scope>IDENTIFICATION</scope>
</reference>
<dbReference type="SMART" id="SM00539">
    <property type="entry name" value="NIDO"/>
    <property type="match status" value="1"/>
</dbReference>
<dbReference type="InterPro" id="IPR052749">
    <property type="entry name" value="Alpha-tectorin"/>
</dbReference>
<reference evidence="2" key="3">
    <citation type="submission" date="2025-09" db="UniProtKB">
        <authorList>
            <consortium name="Ensembl"/>
        </authorList>
    </citation>
    <scope>IDENTIFICATION</scope>
</reference>
<evidence type="ECO:0000259" key="1">
    <source>
        <dbReference type="PROSITE" id="PS51220"/>
    </source>
</evidence>
<accession>A0AAR2JYK5</accession>
<dbReference type="Pfam" id="PF06119">
    <property type="entry name" value="NIDO"/>
    <property type="match status" value="1"/>
</dbReference>
<proteinExistence type="predicted"/>
<dbReference type="Ensembl" id="ENSPNAT00000081645.1">
    <property type="protein sequence ID" value="ENSPNAP00000054936.1"/>
    <property type="gene ID" value="ENSPNAG00000005798.2"/>
</dbReference>
<dbReference type="GeneTree" id="ENSGT00940000164679"/>
<dbReference type="AlphaFoldDB" id="A0AAR2JYK5"/>
<feature type="domain" description="NIDO" evidence="1">
    <location>
        <begin position="26"/>
        <end position="159"/>
    </location>
</feature>
<dbReference type="Proteomes" id="UP001501920">
    <property type="component" value="Chromosome 13"/>
</dbReference>
<evidence type="ECO:0000313" key="3">
    <source>
        <dbReference type="Proteomes" id="UP001501920"/>
    </source>
</evidence>
<protein>
    <recommendedName>
        <fullName evidence="1">NIDO domain-containing protein</fullName>
    </recommendedName>
</protein>
<dbReference type="PANTHER" id="PTHR46160">
    <property type="entry name" value="ALPHA-TECTORIN-RELATED"/>
    <property type="match status" value="1"/>
</dbReference>
<dbReference type="PANTHER" id="PTHR46160:SF9">
    <property type="entry name" value="PROTEIN PRY2-RELATED"/>
    <property type="match status" value="1"/>
</dbReference>